<evidence type="ECO:0000313" key="3">
    <source>
        <dbReference type="Proteomes" id="UP000252280"/>
    </source>
</evidence>
<dbReference type="RefSeq" id="YP_009962119.1">
    <property type="nucleotide sequence ID" value="NC_051706.1"/>
</dbReference>
<accession>A0A2Z5H5I6</accession>
<gene>
    <name evidence="2" type="primary">79</name>
    <name evidence="2" type="ORF">SEA_SANDALPHON_79</name>
</gene>
<dbReference type="KEGG" id="vg:60333688"/>
<evidence type="ECO:0000256" key="1">
    <source>
        <dbReference type="SAM" id="MobiDB-lite"/>
    </source>
</evidence>
<dbReference type="EMBL" id="MH371123">
    <property type="protein sequence ID" value="AXC34987.1"/>
    <property type="molecule type" value="Genomic_DNA"/>
</dbReference>
<feature type="compositionally biased region" description="Basic and acidic residues" evidence="1">
    <location>
        <begin position="94"/>
        <end position="103"/>
    </location>
</feature>
<sequence length="109" mass="12667">MGLDTTHDCWHGAYGGFARFREVVGRAAGLPYIIPSDPDHWSHGSPVLDFDWDLYTLDNYQGRWRKKDPVPHGRRGFLRRVRVGRRPACSTPRRSYEANDRDAHRPRHA</sequence>
<dbReference type="Proteomes" id="UP000252280">
    <property type="component" value="Segment"/>
</dbReference>
<evidence type="ECO:0000313" key="2">
    <source>
        <dbReference type="EMBL" id="AXC34987.1"/>
    </source>
</evidence>
<protein>
    <submittedName>
        <fullName evidence="2">Uncharacterized protein</fullName>
    </submittedName>
</protein>
<dbReference type="GeneID" id="60333688"/>
<proteinExistence type="predicted"/>
<reference evidence="3" key="1">
    <citation type="submission" date="2018-05" db="EMBL/GenBank/DDBJ databases">
        <authorList>
            <person name="Lanie J.A."/>
            <person name="Ng W.-L."/>
            <person name="Kazmierczak K.M."/>
            <person name="Andrzejewski T.M."/>
            <person name="Davidsen T.M."/>
            <person name="Wayne K.J."/>
            <person name="Tettelin H."/>
            <person name="Glass J.I."/>
            <person name="Rusch D."/>
            <person name="Podicherti R."/>
            <person name="Tsui H.-C.T."/>
            <person name="Winkler M.E."/>
        </authorList>
    </citation>
    <scope>NUCLEOTIDE SEQUENCE [LARGE SCALE GENOMIC DNA]</scope>
</reference>
<keyword evidence="3" id="KW-1185">Reference proteome</keyword>
<name>A0A2Z5H5I6_9CAUD</name>
<organism evidence="2 3">
    <name type="scientific">Mycobacterium phage Sandalphon</name>
    <dbReference type="NCBI Taxonomy" id="2250367"/>
    <lineage>
        <taxon>Viruses</taxon>
        <taxon>Duplodnaviria</taxon>
        <taxon>Heunggongvirae</taxon>
        <taxon>Uroviricota</taxon>
        <taxon>Caudoviricetes</taxon>
        <taxon>Gracegardnervirinae</taxon>
        <taxon>Cheoctovirus</taxon>
        <taxon>Cheoctovirus sandalphon</taxon>
    </lineage>
</organism>
<feature type="region of interest" description="Disordered" evidence="1">
    <location>
        <begin position="84"/>
        <end position="109"/>
    </location>
</feature>